<gene>
    <name evidence="2" type="ORF">T265_09779</name>
</gene>
<evidence type="ECO:0000256" key="1">
    <source>
        <dbReference type="SAM" id="MobiDB-lite"/>
    </source>
</evidence>
<keyword evidence="3" id="KW-1185">Reference proteome</keyword>
<feature type="compositionally biased region" description="Basic residues" evidence="1">
    <location>
        <begin position="74"/>
        <end position="85"/>
    </location>
</feature>
<dbReference type="EMBL" id="KL596924">
    <property type="protein sequence ID" value="KER22025.1"/>
    <property type="molecule type" value="Genomic_DNA"/>
</dbReference>
<dbReference type="CTD" id="20323947"/>
<dbReference type="AlphaFoldDB" id="A0A074ZFL3"/>
<organism evidence="2 3">
    <name type="scientific">Opisthorchis viverrini</name>
    <name type="common">Southeast Asian liver fluke</name>
    <dbReference type="NCBI Taxonomy" id="6198"/>
    <lineage>
        <taxon>Eukaryota</taxon>
        <taxon>Metazoa</taxon>
        <taxon>Spiralia</taxon>
        <taxon>Lophotrochozoa</taxon>
        <taxon>Platyhelminthes</taxon>
        <taxon>Trematoda</taxon>
        <taxon>Digenea</taxon>
        <taxon>Opisthorchiida</taxon>
        <taxon>Opisthorchiata</taxon>
        <taxon>Opisthorchiidae</taxon>
        <taxon>Opisthorchis</taxon>
    </lineage>
</organism>
<dbReference type="KEGG" id="ovi:T265_09779"/>
<feature type="region of interest" description="Disordered" evidence="1">
    <location>
        <begin position="70"/>
        <end position="90"/>
    </location>
</feature>
<accession>A0A074ZFL3</accession>
<dbReference type="RefSeq" id="XP_009174217.1">
    <property type="nucleotide sequence ID" value="XM_009175953.1"/>
</dbReference>
<evidence type="ECO:0000313" key="3">
    <source>
        <dbReference type="Proteomes" id="UP000054324"/>
    </source>
</evidence>
<dbReference type="GeneID" id="20323947"/>
<dbReference type="Proteomes" id="UP000054324">
    <property type="component" value="Unassembled WGS sequence"/>
</dbReference>
<evidence type="ECO:0000313" key="2">
    <source>
        <dbReference type="EMBL" id="KER22025.1"/>
    </source>
</evidence>
<reference evidence="2 3" key="1">
    <citation type="submission" date="2013-11" db="EMBL/GenBank/DDBJ databases">
        <title>Opisthorchis viverrini - life in the bile duct.</title>
        <authorList>
            <person name="Young N.D."/>
            <person name="Nagarajan N."/>
            <person name="Lin S.J."/>
            <person name="Korhonen P.K."/>
            <person name="Jex A.R."/>
            <person name="Hall R.S."/>
            <person name="Safavi-Hemami H."/>
            <person name="Kaewkong W."/>
            <person name="Bertrand D."/>
            <person name="Gao S."/>
            <person name="Seet Q."/>
            <person name="Wongkham S."/>
            <person name="Teh B.T."/>
            <person name="Wongkham C."/>
            <person name="Intapan P.M."/>
            <person name="Maleewong W."/>
            <person name="Yang X."/>
            <person name="Hu M."/>
            <person name="Wang Z."/>
            <person name="Hofmann A."/>
            <person name="Sternberg P.W."/>
            <person name="Tan P."/>
            <person name="Wang J."/>
            <person name="Gasser R.B."/>
        </authorList>
    </citation>
    <scope>NUCLEOTIDE SEQUENCE [LARGE SCALE GENOMIC DNA]</scope>
</reference>
<proteinExistence type="predicted"/>
<sequence>MEIRRRGPPDESKEGQNQNRPLPCHLLLTFRPPYFRRCKQQLQLHLCGMIDILSVYSCYVTRRKYEDWDTARLSKPRQRKSRGKGQVRNTDHPVNVTPFRCLAAMSLEGSTRAGILPGCPSLDRGCREADLRLEQRAFWPLYTSVASVLLSCTPNCCTDRKPGSCAPRTSKDFQCLTIYVFGALPKSVGNIGSAMLNFGRNNSSSTDELITPHGLTLGWPWALFAQPREGWKSYRRQTVTWHGSIEASKLSCAGHCRLPGWGPRDRPHQWLGTLSDMAQSRPQCLQCIDPFTIHPLDSSVFTREFMSSRLSCAAVYPTSPNHP</sequence>
<name>A0A074ZFL3_OPIVI</name>
<protein>
    <submittedName>
        <fullName evidence="2">Uncharacterized protein</fullName>
    </submittedName>
</protein>